<protein>
    <submittedName>
        <fullName evidence="1">Uncharacterized protein</fullName>
    </submittedName>
</protein>
<name>A0A285PG15_9HYPH</name>
<gene>
    <name evidence="1" type="ORF">SAMN06265368_3491</name>
</gene>
<organism evidence="1 2">
    <name type="scientific">Cohaesibacter gelatinilyticus</name>
    <dbReference type="NCBI Taxonomy" id="372072"/>
    <lineage>
        <taxon>Bacteria</taxon>
        <taxon>Pseudomonadati</taxon>
        <taxon>Pseudomonadota</taxon>
        <taxon>Alphaproteobacteria</taxon>
        <taxon>Hyphomicrobiales</taxon>
        <taxon>Cohaesibacteraceae</taxon>
    </lineage>
</organism>
<proteinExistence type="predicted"/>
<dbReference type="Proteomes" id="UP000219439">
    <property type="component" value="Unassembled WGS sequence"/>
</dbReference>
<evidence type="ECO:0000313" key="2">
    <source>
        <dbReference type="Proteomes" id="UP000219439"/>
    </source>
</evidence>
<dbReference type="AlphaFoldDB" id="A0A285PG15"/>
<sequence length="37" mass="4247">MHNLGNAMALFLFDPKKRSLRFDPNVVFEPIEDANKA</sequence>
<dbReference type="EMBL" id="OBEL01000004">
    <property type="protein sequence ID" value="SNZ20388.1"/>
    <property type="molecule type" value="Genomic_DNA"/>
</dbReference>
<evidence type="ECO:0000313" key="1">
    <source>
        <dbReference type="EMBL" id="SNZ20388.1"/>
    </source>
</evidence>
<accession>A0A285PG15</accession>
<keyword evidence="2" id="KW-1185">Reference proteome</keyword>
<reference evidence="1 2" key="1">
    <citation type="submission" date="2017-09" db="EMBL/GenBank/DDBJ databases">
        <authorList>
            <person name="Ehlers B."/>
            <person name="Leendertz F.H."/>
        </authorList>
    </citation>
    <scope>NUCLEOTIDE SEQUENCE [LARGE SCALE GENOMIC DNA]</scope>
    <source>
        <strain evidence="1 2">DSM 18289</strain>
    </source>
</reference>